<evidence type="ECO:0000256" key="1">
    <source>
        <dbReference type="SAM" id="MobiDB-lite"/>
    </source>
</evidence>
<dbReference type="Proteomes" id="UP001221142">
    <property type="component" value="Unassembled WGS sequence"/>
</dbReference>
<dbReference type="EMBL" id="JARKIF010000091">
    <property type="protein sequence ID" value="KAJ7604770.1"/>
    <property type="molecule type" value="Genomic_DNA"/>
</dbReference>
<sequence>MWFLTGLSSHILTGFRPSRPQCTPLFSVDLHPVLAGSRDLWPRTYWPPGISAVETPPMMGPFPRPHILAAHEPPRILSGEPRTAATSPSDSPISDSSHGLHAERRILVIVREPSMPRSSACAYPARLNGHPFIFPRQRHFGKLSSRIGQKNLRGFLVGGIRASRSRGCEKRPSLLPYRMRCCSVCTNWTIIQSCAIGGKLHCQKSHWAHLPPSPTLTGDFCYRFHRLQLDPVAVTVLFGLSYGTKQSFHSKQCFDFQ</sequence>
<evidence type="ECO:0000313" key="4">
    <source>
        <dbReference type="Proteomes" id="UP001221142"/>
    </source>
</evidence>
<proteinExistence type="predicted"/>
<accession>A0AAD7AYT7</accession>
<organism evidence="2 4">
    <name type="scientific">Roridomyces roridus</name>
    <dbReference type="NCBI Taxonomy" id="1738132"/>
    <lineage>
        <taxon>Eukaryota</taxon>
        <taxon>Fungi</taxon>
        <taxon>Dikarya</taxon>
        <taxon>Basidiomycota</taxon>
        <taxon>Agaricomycotina</taxon>
        <taxon>Agaricomycetes</taxon>
        <taxon>Agaricomycetidae</taxon>
        <taxon>Agaricales</taxon>
        <taxon>Marasmiineae</taxon>
        <taxon>Mycenaceae</taxon>
        <taxon>Roridomyces</taxon>
    </lineage>
</organism>
<dbReference type="EMBL" id="JARKIF010000019">
    <property type="protein sequence ID" value="KAJ7618558.1"/>
    <property type="molecule type" value="Genomic_DNA"/>
</dbReference>
<reference evidence="2" key="1">
    <citation type="submission" date="2023-03" db="EMBL/GenBank/DDBJ databases">
        <title>Massive genome expansion in bonnet fungi (Mycena s.s.) driven by repeated elements and novel gene families across ecological guilds.</title>
        <authorList>
            <consortium name="Lawrence Berkeley National Laboratory"/>
            <person name="Harder C.B."/>
            <person name="Miyauchi S."/>
            <person name="Viragh M."/>
            <person name="Kuo A."/>
            <person name="Thoen E."/>
            <person name="Andreopoulos B."/>
            <person name="Lu D."/>
            <person name="Skrede I."/>
            <person name="Drula E."/>
            <person name="Henrissat B."/>
            <person name="Morin E."/>
            <person name="Kohler A."/>
            <person name="Barry K."/>
            <person name="LaButti K."/>
            <person name="Morin E."/>
            <person name="Salamov A."/>
            <person name="Lipzen A."/>
            <person name="Mereny Z."/>
            <person name="Hegedus B."/>
            <person name="Baldrian P."/>
            <person name="Stursova M."/>
            <person name="Weitz H."/>
            <person name="Taylor A."/>
            <person name="Grigoriev I.V."/>
            <person name="Nagy L.G."/>
            <person name="Martin F."/>
            <person name="Kauserud H."/>
        </authorList>
    </citation>
    <scope>NUCLEOTIDE SEQUENCE</scope>
    <source>
        <strain evidence="2">9284</strain>
    </source>
</reference>
<evidence type="ECO:0000313" key="2">
    <source>
        <dbReference type="EMBL" id="KAJ7604770.1"/>
    </source>
</evidence>
<keyword evidence="4" id="KW-1185">Reference proteome</keyword>
<dbReference type="AlphaFoldDB" id="A0AAD7AYT7"/>
<comment type="caution">
    <text evidence="2">The sequence shown here is derived from an EMBL/GenBank/DDBJ whole genome shotgun (WGS) entry which is preliminary data.</text>
</comment>
<protein>
    <submittedName>
        <fullName evidence="2">Uncharacterized protein</fullName>
    </submittedName>
</protein>
<feature type="compositionally biased region" description="Low complexity" evidence="1">
    <location>
        <begin position="87"/>
        <end position="97"/>
    </location>
</feature>
<name>A0AAD7AYT7_9AGAR</name>
<evidence type="ECO:0000313" key="3">
    <source>
        <dbReference type="EMBL" id="KAJ7618558.1"/>
    </source>
</evidence>
<feature type="region of interest" description="Disordered" evidence="1">
    <location>
        <begin position="77"/>
        <end position="98"/>
    </location>
</feature>
<gene>
    <name evidence="3" type="ORF">FB45DRAFT_169143</name>
    <name evidence="2" type="ORF">FB45DRAFT_561934</name>
</gene>